<dbReference type="PANTHER" id="PTHR44227">
    <property type="match status" value="1"/>
</dbReference>
<dbReference type="AlphaFoldDB" id="A0A5R8KA96"/>
<feature type="transmembrane region" description="Helical" evidence="4">
    <location>
        <begin position="188"/>
        <end position="212"/>
    </location>
</feature>
<organism evidence="5 6">
    <name type="scientific">Phragmitibacter flavus</name>
    <dbReference type="NCBI Taxonomy" id="2576071"/>
    <lineage>
        <taxon>Bacteria</taxon>
        <taxon>Pseudomonadati</taxon>
        <taxon>Verrucomicrobiota</taxon>
        <taxon>Verrucomicrobiia</taxon>
        <taxon>Verrucomicrobiales</taxon>
        <taxon>Verrucomicrobiaceae</taxon>
        <taxon>Phragmitibacter</taxon>
    </lineage>
</organism>
<evidence type="ECO:0000256" key="1">
    <source>
        <dbReference type="ARBA" id="ARBA00022737"/>
    </source>
</evidence>
<keyword evidence="2 3" id="KW-0802">TPR repeat</keyword>
<dbReference type="Pfam" id="PF14559">
    <property type="entry name" value="TPR_19"/>
    <property type="match status" value="1"/>
</dbReference>
<dbReference type="OrthoDB" id="182974at2"/>
<reference evidence="5 6" key="1">
    <citation type="submission" date="2019-05" db="EMBL/GenBank/DDBJ databases">
        <title>Verrucobacter flavum gen. nov., sp. nov. a new member of the family Verrucomicrobiaceae.</title>
        <authorList>
            <person name="Szuroczki S."/>
            <person name="Abbaszade G."/>
            <person name="Szabo A."/>
            <person name="Felfoldi T."/>
            <person name="Schumann P."/>
            <person name="Boka K."/>
            <person name="Keki Z."/>
            <person name="Toumi M."/>
            <person name="Toth E."/>
        </authorList>
    </citation>
    <scope>NUCLEOTIDE SEQUENCE [LARGE SCALE GENOMIC DNA]</scope>
    <source>
        <strain evidence="5 6">MG-N-17</strain>
    </source>
</reference>
<dbReference type="PANTHER" id="PTHR44227:SF3">
    <property type="entry name" value="PROTEIN O-MANNOSYL-TRANSFERASE TMTC4"/>
    <property type="match status" value="1"/>
</dbReference>
<feature type="transmembrane region" description="Helical" evidence="4">
    <location>
        <begin position="355"/>
        <end position="376"/>
    </location>
</feature>
<feature type="transmembrane region" description="Helical" evidence="4">
    <location>
        <begin position="383"/>
        <end position="400"/>
    </location>
</feature>
<keyword evidence="4" id="KW-0472">Membrane</keyword>
<accession>A0A5R8KA96</accession>
<keyword evidence="1" id="KW-0677">Repeat</keyword>
<name>A0A5R8KA96_9BACT</name>
<dbReference type="EMBL" id="VAUV01000015">
    <property type="protein sequence ID" value="TLD69228.1"/>
    <property type="molecule type" value="Genomic_DNA"/>
</dbReference>
<feature type="transmembrane region" description="Helical" evidence="4">
    <location>
        <begin position="323"/>
        <end position="349"/>
    </location>
</feature>
<evidence type="ECO:0000313" key="6">
    <source>
        <dbReference type="Proteomes" id="UP000306196"/>
    </source>
</evidence>
<feature type="transmembrane region" description="Helical" evidence="4">
    <location>
        <begin position="265"/>
        <end position="290"/>
    </location>
</feature>
<dbReference type="InterPro" id="IPR019734">
    <property type="entry name" value="TPR_rpt"/>
</dbReference>
<dbReference type="InterPro" id="IPR052346">
    <property type="entry name" value="O-mannosyl-transferase_TMTC"/>
</dbReference>
<dbReference type="Gene3D" id="1.25.40.10">
    <property type="entry name" value="Tetratricopeptide repeat domain"/>
    <property type="match status" value="1"/>
</dbReference>
<comment type="caution">
    <text evidence="5">The sequence shown here is derived from an EMBL/GenBank/DDBJ whole genome shotgun (WGS) entry which is preliminary data.</text>
</comment>
<dbReference type="PROSITE" id="PS50005">
    <property type="entry name" value="TPR"/>
    <property type="match status" value="2"/>
</dbReference>
<dbReference type="RefSeq" id="WP_138087914.1">
    <property type="nucleotide sequence ID" value="NZ_VAUV01000015.1"/>
</dbReference>
<keyword evidence="6" id="KW-1185">Reference proteome</keyword>
<proteinExistence type="predicted"/>
<dbReference type="Proteomes" id="UP000306196">
    <property type="component" value="Unassembled WGS sequence"/>
</dbReference>
<evidence type="ECO:0000256" key="2">
    <source>
        <dbReference type="ARBA" id="ARBA00022803"/>
    </source>
</evidence>
<dbReference type="SUPFAM" id="SSF48452">
    <property type="entry name" value="TPR-like"/>
    <property type="match status" value="1"/>
</dbReference>
<feature type="transmembrane region" description="Helical" evidence="4">
    <location>
        <begin position="21"/>
        <end position="41"/>
    </location>
</feature>
<evidence type="ECO:0000313" key="5">
    <source>
        <dbReference type="EMBL" id="TLD69228.1"/>
    </source>
</evidence>
<keyword evidence="4" id="KW-0812">Transmembrane</keyword>
<feature type="transmembrane region" description="Helical" evidence="4">
    <location>
        <begin position="224"/>
        <end position="244"/>
    </location>
</feature>
<dbReference type="InterPro" id="IPR011990">
    <property type="entry name" value="TPR-like_helical_dom_sf"/>
</dbReference>
<dbReference type="SMART" id="SM00028">
    <property type="entry name" value="TPR"/>
    <property type="match status" value="3"/>
</dbReference>
<evidence type="ECO:0000256" key="3">
    <source>
        <dbReference type="PROSITE-ProRule" id="PRU00339"/>
    </source>
</evidence>
<feature type="repeat" description="TPR" evidence="3">
    <location>
        <begin position="424"/>
        <end position="457"/>
    </location>
</feature>
<feature type="repeat" description="TPR" evidence="3">
    <location>
        <begin position="492"/>
        <end position="525"/>
    </location>
</feature>
<feature type="transmembrane region" description="Helical" evidence="4">
    <location>
        <begin position="296"/>
        <end position="316"/>
    </location>
</feature>
<evidence type="ECO:0000256" key="4">
    <source>
        <dbReference type="SAM" id="Phobius"/>
    </source>
</evidence>
<keyword evidence="4" id="KW-1133">Transmembrane helix</keyword>
<protein>
    <submittedName>
        <fullName evidence="5">Tetratricopeptide repeat protein</fullName>
    </submittedName>
</protein>
<dbReference type="PROSITE" id="PS51257">
    <property type="entry name" value="PROKAR_LIPOPROTEIN"/>
    <property type="match status" value="1"/>
</dbReference>
<sequence>MNEKNWKLSAESWRFATSRSLSGWWAGLVACAVFVVFGGSIGHDFINYDDPVMVYENPSVAGGLTSANARWALTSTGDTNLWHPLTWLSHQLDCTLFGVDHPGAHHAVNVGFHAATAILLGSLLVRLTGWHNIGWLLALAWALHPQRVQSVAWISERKDVLSGLWILLSLRAWLAWRDGGRRRHYFASNAATLLALLSKPIAVALPIALLLLDCWHRRRIPDRNSLMALAPSFVAALAGAAVTVHFQVTGGMGEYVQSVSSTSRLAVVPLTLAFQFLGLIWPVSFPLWIYPPDAESWPWFAAVGCASIAFMAAAVYSARREPLVWLGTGWLVAFWLPVSGLVPLGFYFVADRYTYLPHIGLWLMLAGFGCHWRAWLRRVRGHLSLAAALVILFYFAFSSWRQNMYWKDSETLFQHEMSINPRSLLAPIHLGQVRDEQGRLEDALTLFEKAVAIDNRSALAEYNRGMALRRLGQTQAAKTAFHAACDKHPSLPDAYVRLAIILLEEGNLEEAETILDRGIDLHPKDFGLFLNRASLRAVHLRRITEAVSDYLVATKLAPSSADAWQGLAIASLEIGDTQTAHTALANLRRTAPERTDVAARIEARLLGALID</sequence>
<gene>
    <name evidence="5" type="ORF">FEM03_19210</name>
</gene>